<dbReference type="EMBL" id="MSFO01000007">
    <property type="protein sequence ID" value="PLB46111.1"/>
    <property type="molecule type" value="Genomic_DNA"/>
</dbReference>
<dbReference type="PANTHER" id="PTHR47706:SF4">
    <property type="entry name" value="NMRA-LIKE DOMAIN-CONTAINING PROTEIN"/>
    <property type="match status" value="1"/>
</dbReference>
<proteinExistence type="inferred from homology"/>
<dbReference type="InterPro" id="IPR051609">
    <property type="entry name" value="NmrA/Isoflavone_reductase-like"/>
</dbReference>
<reference evidence="4 5" key="1">
    <citation type="submission" date="2016-12" db="EMBL/GenBank/DDBJ databases">
        <title>The genomes of Aspergillus section Nigri reveals drivers in fungal speciation.</title>
        <authorList>
            <consortium name="DOE Joint Genome Institute"/>
            <person name="Vesth T.C."/>
            <person name="Nybo J."/>
            <person name="Theobald S."/>
            <person name="Brandl J."/>
            <person name="Frisvad J.C."/>
            <person name="Nielsen K.F."/>
            <person name="Lyhne E.K."/>
            <person name="Kogle M.E."/>
            <person name="Kuo A."/>
            <person name="Riley R."/>
            <person name="Clum A."/>
            <person name="Nolan M."/>
            <person name="Lipzen A."/>
            <person name="Salamov A."/>
            <person name="Henrissat B."/>
            <person name="Wiebenga A."/>
            <person name="De Vries R.P."/>
            <person name="Grigoriev I.V."/>
            <person name="Mortensen U.H."/>
            <person name="Andersen M.R."/>
            <person name="Baker S.E."/>
        </authorList>
    </citation>
    <scope>NUCLEOTIDE SEQUENCE [LARGE SCALE GENOMIC DNA]</scope>
    <source>
        <strain evidence="4 5">IBT 23096</strain>
    </source>
</reference>
<organism evidence="4 5">
    <name type="scientific">Aspergillus steynii IBT 23096</name>
    <dbReference type="NCBI Taxonomy" id="1392250"/>
    <lineage>
        <taxon>Eukaryota</taxon>
        <taxon>Fungi</taxon>
        <taxon>Dikarya</taxon>
        <taxon>Ascomycota</taxon>
        <taxon>Pezizomycotina</taxon>
        <taxon>Eurotiomycetes</taxon>
        <taxon>Eurotiomycetidae</taxon>
        <taxon>Eurotiales</taxon>
        <taxon>Aspergillaceae</taxon>
        <taxon>Aspergillus</taxon>
        <taxon>Aspergillus subgen. Circumdati</taxon>
    </lineage>
</organism>
<dbReference type="InterPro" id="IPR036291">
    <property type="entry name" value="NAD(P)-bd_dom_sf"/>
</dbReference>
<comment type="caution">
    <text evidence="4">The sequence shown here is derived from an EMBL/GenBank/DDBJ whole genome shotgun (WGS) entry which is preliminary data.</text>
</comment>
<dbReference type="GO" id="GO:0016491">
    <property type="term" value="F:oxidoreductase activity"/>
    <property type="evidence" value="ECO:0007669"/>
    <property type="project" value="UniProtKB-KW"/>
</dbReference>
<evidence type="ECO:0000313" key="5">
    <source>
        <dbReference type="Proteomes" id="UP000234275"/>
    </source>
</evidence>
<gene>
    <name evidence="4" type="ORF">P170DRAFT_429257</name>
</gene>
<dbReference type="GeneID" id="36555580"/>
<name>A0A2I2FZR4_9EURO</name>
<dbReference type="VEuPathDB" id="FungiDB:P170DRAFT_429257"/>
<evidence type="ECO:0000256" key="2">
    <source>
        <dbReference type="ARBA" id="ARBA00022857"/>
    </source>
</evidence>
<keyword evidence="2" id="KW-0521">NADP</keyword>
<comment type="similarity">
    <text evidence="1">Belongs to the NmrA-type oxidoreductase family. Isoflavone reductase subfamily.</text>
</comment>
<keyword evidence="5" id="KW-1185">Reference proteome</keyword>
<dbReference type="PANTHER" id="PTHR47706">
    <property type="entry name" value="NMRA-LIKE FAMILY PROTEIN"/>
    <property type="match status" value="1"/>
</dbReference>
<evidence type="ECO:0000256" key="3">
    <source>
        <dbReference type="ARBA" id="ARBA00023002"/>
    </source>
</evidence>
<sequence length="314" mass="36090">MSTPNEQRQVIALAGNGNLSRYLIEELCKDDRYAVAVLTRQEPPTNPTPNLTYHQTDYTLPSLISILTSTRATTLISTLNPPEPLYLPLHTTLLSACLDSPLCKRFIPSDWAGNVEDFPNIPRMYGRTRAPFRETLRQTPGIKSTSFNFGWFMDYFLTEEKSYMAFLEGEFPVDPRPSVWRWVVRGTGEEPQAWTCARDVARAVVVLLGCEEWEPVTYITGQRGTYKEMVKILERFYDRPFRTTHRSLDDINRTIANPSTKAELTIAEVEEWEVSGATACPEEKTERQYEKFFKGMKFMSVEEMLRKAETEGRV</sequence>
<dbReference type="Proteomes" id="UP000234275">
    <property type="component" value="Unassembled WGS sequence"/>
</dbReference>
<evidence type="ECO:0000256" key="1">
    <source>
        <dbReference type="ARBA" id="ARBA00005725"/>
    </source>
</evidence>
<dbReference type="Gene3D" id="3.40.50.720">
    <property type="entry name" value="NAD(P)-binding Rossmann-like Domain"/>
    <property type="match status" value="1"/>
</dbReference>
<keyword evidence="3" id="KW-0560">Oxidoreductase</keyword>
<dbReference type="SUPFAM" id="SSF51735">
    <property type="entry name" value="NAD(P)-binding Rossmann-fold domains"/>
    <property type="match status" value="1"/>
</dbReference>
<protein>
    <submittedName>
        <fullName evidence="4">NAD(P)-binding protein</fullName>
    </submittedName>
</protein>
<dbReference type="OrthoDB" id="419598at2759"/>
<accession>A0A2I2FZR4</accession>
<evidence type="ECO:0000313" key="4">
    <source>
        <dbReference type="EMBL" id="PLB46111.1"/>
    </source>
</evidence>
<dbReference type="AlphaFoldDB" id="A0A2I2FZR4"/>
<dbReference type="RefSeq" id="XP_024701413.1">
    <property type="nucleotide sequence ID" value="XM_024847881.1"/>
</dbReference>